<dbReference type="EMBL" id="JACOGA010000003">
    <property type="protein sequence ID" value="MBC3872733.1"/>
    <property type="molecule type" value="Genomic_DNA"/>
</dbReference>
<protein>
    <recommendedName>
        <fullName evidence="2">Peptide deformylase</fullName>
        <shortName evidence="2">PDF</shortName>
        <ecNumber evidence="2">3.5.1.88</ecNumber>
    </recommendedName>
    <alternativeName>
        <fullName evidence="2">Polypeptide deformylase</fullName>
    </alternativeName>
</protein>
<comment type="function">
    <text evidence="2">Removes the formyl group from the N-terminal Met of newly synthesized proteins. Requires at least a dipeptide for an efficient rate of reaction. N-terminal L-methionine is a prerequisite for activity but the enzyme has broad specificity at other positions.</text>
</comment>
<dbReference type="PANTHER" id="PTHR10458:SF22">
    <property type="entry name" value="PEPTIDE DEFORMYLASE"/>
    <property type="match status" value="1"/>
</dbReference>
<evidence type="ECO:0000313" key="3">
    <source>
        <dbReference type="EMBL" id="MBC3872733.1"/>
    </source>
</evidence>
<reference evidence="3 4" key="1">
    <citation type="submission" date="2020-08" db="EMBL/GenBank/DDBJ databases">
        <title>Novel species isolated from subtropical streams in China.</title>
        <authorList>
            <person name="Lu H."/>
        </authorList>
    </citation>
    <scope>NUCLEOTIDE SEQUENCE [LARGE SCALE GENOMIC DNA]</scope>
    <source>
        <strain evidence="3 4">LX15W</strain>
    </source>
</reference>
<dbReference type="Gene3D" id="3.90.45.10">
    <property type="entry name" value="Peptide deformylase"/>
    <property type="match status" value="1"/>
</dbReference>
<keyword evidence="2" id="KW-0408">Iron</keyword>
<dbReference type="InterPro" id="IPR036821">
    <property type="entry name" value="Peptide_deformylase_sf"/>
</dbReference>
<evidence type="ECO:0000313" key="4">
    <source>
        <dbReference type="Proteomes" id="UP000624279"/>
    </source>
</evidence>
<dbReference type="PIRSF" id="PIRSF004749">
    <property type="entry name" value="Pep_def"/>
    <property type="match status" value="1"/>
</dbReference>
<evidence type="ECO:0000256" key="2">
    <source>
        <dbReference type="HAMAP-Rule" id="MF_00163"/>
    </source>
</evidence>
<feature type="binding site" evidence="2">
    <location>
        <position position="137"/>
    </location>
    <ligand>
        <name>Fe cation</name>
        <dbReference type="ChEBI" id="CHEBI:24875"/>
    </ligand>
</feature>
<keyword evidence="2" id="KW-0648">Protein biosynthesis</keyword>
<accession>A0ABR6Y7Z4</accession>
<comment type="cofactor">
    <cofactor evidence="2">
        <name>Fe(2+)</name>
        <dbReference type="ChEBI" id="CHEBI:29033"/>
    </cofactor>
    <text evidence="2">Binds 1 Fe(2+) ion.</text>
</comment>
<keyword evidence="4" id="KW-1185">Reference proteome</keyword>
<organism evidence="3 4">
    <name type="scientific">Undibacterium flavidum</name>
    <dbReference type="NCBI Taxonomy" id="2762297"/>
    <lineage>
        <taxon>Bacteria</taxon>
        <taxon>Pseudomonadati</taxon>
        <taxon>Pseudomonadota</taxon>
        <taxon>Betaproteobacteria</taxon>
        <taxon>Burkholderiales</taxon>
        <taxon>Oxalobacteraceae</taxon>
        <taxon>Undibacterium</taxon>
    </lineage>
</organism>
<dbReference type="PANTHER" id="PTHR10458">
    <property type="entry name" value="PEPTIDE DEFORMYLASE"/>
    <property type="match status" value="1"/>
</dbReference>
<dbReference type="InterPro" id="IPR023635">
    <property type="entry name" value="Peptide_deformylase"/>
</dbReference>
<dbReference type="SUPFAM" id="SSF56420">
    <property type="entry name" value="Peptide deformylase"/>
    <property type="match status" value="1"/>
</dbReference>
<comment type="catalytic activity">
    <reaction evidence="2">
        <text>N-terminal N-formyl-L-methionyl-[peptide] + H2O = N-terminal L-methionyl-[peptide] + formate</text>
        <dbReference type="Rhea" id="RHEA:24420"/>
        <dbReference type="Rhea" id="RHEA-COMP:10639"/>
        <dbReference type="Rhea" id="RHEA-COMP:10640"/>
        <dbReference type="ChEBI" id="CHEBI:15377"/>
        <dbReference type="ChEBI" id="CHEBI:15740"/>
        <dbReference type="ChEBI" id="CHEBI:49298"/>
        <dbReference type="ChEBI" id="CHEBI:64731"/>
        <dbReference type="EC" id="3.5.1.88"/>
    </reaction>
</comment>
<dbReference type="PRINTS" id="PR01576">
    <property type="entry name" value="PDEFORMYLASE"/>
</dbReference>
<sequence length="183" mass="21054">MLPSVLPLDDVRLRRHSVDVDDCHDLQFQQENQTLQATLNVFRAQHGFGRGIAAPQLGIAKRFIALNLGEGTFSMINPKITWRSEQTFTMWDDCMCFPELLVKVRRHLSISVQFIDEKGRQQSWEHLGQSLAELLQHEIDHLDGVLATDLALDEHSIIQRRDFDANPERFHQQVDYVIVPTLG</sequence>
<dbReference type="Pfam" id="PF01327">
    <property type="entry name" value="Pep_deformylase"/>
    <property type="match status" value="1"/>
</dbReference>
<proteinExistence type="inferred from homology"/>
<keyword evidence="2" id="KW-0479">Metal-binding</keyword>
<dbReference type="EC" id="3.5.1.88" evidence="2"/>
<dbReference type="RefSeq" id="WP_186940756.1">
    <property type="nucleotide sequence ID" value="NZ_JACOGA010000003.1"/>
</dbReference>
<dbReference type="Proteomes" id="UP000624279">
    <property type="component" value="Unassembled WGS sequence"/>
</dbReference>
<comment type="caution">
    <text evidence="3">The sequence shown here is derived from an EMBL/GenBank/DDBJ whole genome shotgun (WGS) entry which is preliminary data.</text>
</comment>
<name>A0ABR6Y7Z4_9BURK</name>
<keyword evidence="2" id="KW-0378">Hydrolase</keyword>
<evidence type="ECO:0000256" key="1">
    <source>
        <dbReference type="ARBA" id="ARBA00010759"/>
    </source>
</evidence>
<feature type="active site" evidence="2">
    <location>
        <position position="138"/>
    </location>
</feature>
<comment type="similarity">
    <text evidence="1 2">Belongs to the polypeptide deformylase family.</text>
</comment>
<feature type="binding site" evidence="2">
    <location>
        <position position="94"/>
    </location>
    <ligand>
        <name>Fe cation</name>
        <dbReference type="ChEBI" id="CHEBI:24875"/>
    </ligand>
</feature>
<feature type="binding site" evidence="2">
    <location>
        <position position="141"/>
    </location>
    <ligand>
        <name>Fe cation</name>
        <dbReference type="ChEBI" id="CHEBI:24875"/>
    </ligand>
</feature>
<gene>
    <name evidence="2" type="primary">def</name>
    <name evidence="3" type="ORF">H8K55_03965</name>
</gene>
<dbReference type="HAMAP" id="MF_00163">
    <property type="entry name" value="Pep_deformylase"/>
    <property type="match status" value="1"/>
</dbReference>